<keyword evidence="6" id="KW-0547">Nucleotide-binding</keyword>
<gene>
    <name evidence="14" type="ORF">PVL29_018904</name>
</gene>
<dbReference type="InterPro" id="IPR039421">
    <property type="entry name" value="Type_1_exporter"/>
</dbReference>
<dbReference type="PROSITE" id="PS00211">
    <property type="entry name" value="ABC_TRANSPORTER_1"/>
    <property type="match status" value="1"/>
</dbReference>
<keyword evidence="5 11" id="KW-0812">Transmembrane</keyword>
<feature type="compositionally biased region" description="Polar residues" evidence="10">
    <location>
        <begin position="1"/>
        <end position="10"/>
    </location>
</feature>
<keyword evidence="7" id="KW-0067">ATP-binding</keyword>
<evidence type="ECO:0000256" key="8">
    <source>
        <dbReference type="ARBA" id="ARBA00022989"/>
    </source>
</evidence>
<dbReference type="PIRSF" id="PIRSF002773">
    <property type="entry name" value="ABC_prm/ATPase_B"/>
    <property type="match status" value="1"/>
</dbReference>
<dbReference type="InterPro" id="IPR011527">
    <property type="entry name" value="ABC1_TM_dom"/>
</dbReference>
<dbReference type="PANTHER" id="PTHR43394:SF1">
    <property type="entry name" value="ATP-BINDING CASSETTE SUB-FAMILY B MEMBER 10, MITOCHONDRIAL"/>
    <property type="match status" value="1"/>
</dbReference>
<dbReference type="Pfam" id="PF00005">
    <property type="entry name" value="ABC_tran"/>
    <property type="match status" value="1"/>
</dbReference>
<dbReference type="PROSITE" id="PS50893">
    <property type="entry name" value="ABC_TRANSPORTER_2"/>
    <property type="match status" value="1"/>
</dbReference>
<keyword evidence="4" id="KW-0926">Vacuole</keyword>
<dbReference type="GO" id="GO:0005524">
    <property type="term" value="F:ATP binding"/>
    <property type="evidence" value="ECO:0007669"/>
    <property type="project" value="UniProtKB-KW"/>
</dbReference>
<evidence type="ECO:0000259" key="12">
    <source>
        <dbReference type="PROSITE" id="PS50893"/>
    </source>
</evidence>
<dbReference type="InterPro" id="IPR027417">
    <property type="entry name" value="P-loop_NTPase"/>
</dbReference>
<evidence type="ECO:0008006" key="16">
    <source>
        <dbReference type="Google" id="ProtNLM"/>
    </source>
</evidence>
<dbReference type="CDD" id="cd03249">
    <property type="entry name" value="ABC_MTABC3_MDL1_MDL2"/>
    <property type="match status" value="1"/>
</dbReference>
<dbReference type="FunFam" id="1.20.1560.10:FF:000058">
    <property type="entry name" value="ABC transporter B family member 25"/>
    <property type="match status" value="1"/>
</dbReference>
<comment type="caution">
    <text evidence="14">The sequence shown here is derived from an EMBL/GenBank/DDBJ whole genome shotgun (WGS) entry which is preliminary data.</text>
</comment>
<dbReference type="PANTHER" id="PTHR43394">
    <property type="entry name" value="ATP-DEPENDENT PERMEASE MDL1, MITOCHONDRIAL"/>
    <property type="match status" value="1"/>
</dbReference>
<evidence type="ECO:0000256" key="10">
    <source>
        <dbReference type="SAM" id="MobiDB-lite"/>
    </source>
</evidence>
<evidence type="ECO:0000256" key="1">
    <source>
        <dbReference type="ARBA" id="ARBA00004128"/>
    </source>
</evidence>
<protein>
    <recommendedName>
        <fullName evidence="16">ABC transporter B family member 25</fullName>
    </recommendedName>
</protein>
<evidence type="ECO:0000256" key="7">
    <source>
        <dbReference type="ARBA" id="ARBA00022840"/>
    </source>
</evidence>
<comment type="subcellular location">
    <subcellularLocation>
        <location evidence="1">Vacuole membrane</location>
        <topology evidence="1">Multi-pass membrane protein</topology>
    </subcellularLocation>
</comment>
<dbReference type="EMBL" id="JARBHA010000014">
    <property type="protein sequence ID" value="KAJ9683099.1"/>
    <property type="molecule type" value="Genomic_DNA"/>
</dbReference>
<comment type="similarity">
    <text evidence="2">Belongs to the ABC transporter superfamily. ABCB family. Multidrug resistance exporter (TC 3.A.1.201) subfamily.</text>
</comment>
<evidence type="ECO:0000256" key="5">
    <source>
        <dbReference type="ARBA" id="ARBA00022692"/>
    </source>
</evidence>
<dbReference type="InterPro" id="IPR036640">
    <property type="entry name" value="ABC1_TM_sf"/>
</dbReference>
<dbReference type="Gene3D" id="1.20.1560.10">
    <property type="entry name" value="ABC transporter type 1, transmembrane domain"/>
    <property type="match status" value="1"/>
</dbReference>
<dbReference type="FunFam" id="3.40.50.300:FF:000836">
    <property type="entry name" value="ABC transporter B family member 25"/>
    <property type="match status" value="1"/>
</dbReference>
<feature type="transmembrane region" description="Helical" evidence="11">
    <location>
        <begin position="301"/>
        <end position="327"/>
    </location>
</feature>
<proteinExistence type="inferred from homology"/>
<dbReference type="Pfam" id="PF00664">
    <property type="entry name" value="ABC_membrane"/>
    <property type="match status" value="1"/>
</dbReference>
<feature type="domain" description="ABC transporter" evidence="12">
    <location>
        <begin position="396"/>
        <end position="633"/>
    </location>
</feature>
<accession>A0AA38Z748</accession>
<dbReference type="InterPro" id="IPR003593">
    <property type="entry name" value="AAA+_ATPase"/>
</dbReference>
<reference evidence="14 15" key="1">
    <citation type="journal article" date="2023" name="BMC Biotechnol.">
        <title>Vitis rotundifolia cv Carlos genome sequencing.</title>
        <authorList>
            <person name="Huff M."/>
            <person name="Hulse-Kemp A."/>
            <person name="Scheffler B."/>
            <person name="Youngblood R."/>
            <person name="Simpson S."/>
            <person name="Babiker E."/>
            <person name="Staton M."/>
        </authorList>
    </citation>
    <scope>NUCLEOTIDE SEQUENCE [LARGE SCALE GENOMIC DNA]</scope>
    <source>
        <tissue evidence="14">Leaf</tissue>
    </source>
</reference>
<dbReference type="InterPro" id="IPR017871">
    <property type="entry name" value="ABC_transporter-like_CS"/>
</dbReference>
<dbReference type="PROSITE" id="PS50929">
    <property type="entry name" value="ABC_TM1F"/>
    <property type="match status" value="1"/>
</dbReference>
<evidence type="ECO:0000256" key="9">
    <source>
        <dbReference type="ARBA" id="ARBA00023136"/>
    </source>
</evidence>
<dbReference type="GO" id="GO:0005774">
    <property type="term" value="C:vacuolar membrane"/>
    <property type="evidence" value="ECO:0007669"/>
    <property type="project" value="UniProtKB-SubCell"/>
</dbReference>
<keyword evidence="9 11" id="KW-0472">Membrane</keyword>
<dbReference type="SUPFAM" id="SSF52540">
    <property type="entry name" value="P-loop containing nucleoside triphosphate hydrolases"/>
    <property type="match status" value="1"/>
</dbReference>
<feature type="transmembrane region" description="Helical" evidence="11">
    <location>
        <begin position="60"/>
        <end position="84"/>
    </location>
</feature>
<evidence type="ECO:0000256" key="6">
    <source>
        <dbReference type="ARBA" id="ARBA00022741"/>
    </source>
</evidence>
<dbReference type="InterPro" id="IPR003439">
    <property type="entry name" value="ABC_transporter-like_ATP-bd"/>
</dbReference>
<evidence type="ECO:0000313" key="15">
    <source>
        <dbReference type="Proteomes" id="UP001168098"/>
    </source>
</evidence>
<feature type="region of interest" description="Disordered" evidence="10">
    <location>
        <begin position="1"/>
        <end position="32"/>
    </location>
</feature>
<feature type="transmembrane region" description="Helical" evidence="11">
    <location>
        <begin position="119"/>
        <end position="144"/>
    </location>
</feature>
<evidence type="ECO:0000256" key="11">
    <source>
        <dbReference type="SAM" id="Phobius"/>
    </source>
</evidence>
<dbReference type="GO" id="GO:0090374">
    <property type="term" value="P:oligopeptide export from mitochondrion"/>
    <property type="evidence" value="ECO:0007669"/>
    <property type="project" value="TreeGrafter"/>
</dbReference>
<evidence type="ECO:0000259" key="13">
    <source>
        <dbReference type="PROSITE" id="PS50929"/>
    </source>
</evidence>
<keyword evidence="15" id="KW-1185">Reference proteome</keyword>
<dbReference type="AlphaFoldDB" id="A0AA38Z748"/>
<evidence type="ECO:0000313" key="14">
    <source>
        <dbReference type="EMBL" id="KAJ9683099.1"/>
    </source>
</evidence>
<keyword evidence="3" id="KW-0813">Transport</keyword>
<feature type="domain" description="ABC transmembrane type-1" evidence="13">
    <location>
        <begin position="86"/>
        <end position="362"/>
    </location>
</feature>
<dbReference type="Proteomes" id="UP001168098">
    <property type="component" value="Unassembled WGS sequence"/>
</dbReference>
<dbReference type="GO" id="GO:0005743">
    <property type="term" value="C:mitochondrial inner membrane"/>
    <property type="evidence" value="ECO:0007669"/>
    <property type="project" value="TreeGrafter"/>
</dbReference>
<evidence type="ECO:0000256" key="3">
    <source>
        <dbReference type="ARBA" id="ARBA00022448"/>
    </source>
</evidence>
<feature type="transmembrane region" description="Helical" evidence="11">
    <location>
        <begin position="339"/>
        <end position="359"/>
    </location>
</feature>
<dbReference type="GO" id="GO:0010044">
    <property type="term" value="P:response to aluminum ion"/>
    <property type="evidence" value="ECO:0007669"/>
    <property type="project" value="UniProtKB-ARBA"/>
</dbReference>
<dbReference type="Gene3D" id="3.40.50.300">
    <property type="entry name" value="P-loop containing nucleotide triphosphate hydrolases"/>
    <property type="match status" value="1"/>
</dbReference>
<evidence type="ECO:0000256" key="2">
    <source>
        <dbReference type="ARBA" id="ARBA00007577"/>
    </source>
</evidence>
<evidence type="ECO:0000256" key="4">
    <source>
        <dbReference type="ARBA" id="ARBA00022554"/>
    </source>
</evidence>
<dbReference type="GO" id="GO:0016887">
    <property type="term" value="F:ATP hydrolysis activity"/>
    <property type="evidence" value="ECO:0007669"/>
    <property type="project" value="InterPro"/>
</dbReference>
<sequence>MASGSESTAPLLNKEAEKKPNDDQAANDPLTDLERGDADQAAKVGFFRVFFLAKPYAVKLIIATIALLIESTSSVMIGSFLLYWCLCSPKYGGIIIDIVSRDIRTPEQQSEALAAVKNAVLYIVLIVVLGSLCTALEEWLFASVSERIVARLRKDLFSHLINQEIAFFDVTRTGELLSRLSEDSQIIKNVATSNLSSALTSITTAAITLGFMFSLSWKLTLLALAVVPVISVAARKFGHYLRELSNTTQAAAAEASSMAEESFGAIQTVRSFAQEGYAISSYSEKVDDTLKLGLRQAKLVALFYGGLDAASTLSLIIVMVYGASLTIARSITTGSLTSFFLYCITVRSSVSLLAGLYTSGMKAAGASRRVFQLLDRVSTMPISGNKCPLGNPDGDVELDDIWFAYPSRPSHMILQGITLKLRPGSKVALVGPSGGGKTTIARLIERFYDPLKGKILLNGVPLVEISHKYLHKKISIVSQEPVLFNCSVKENIAYGFDGKASSSEIEHAAKMANAHDFIEKFPEKYQTVVGERGLTLSGGQKQRIAIARALMMDPKVLLLDEATSALDAESEYLVQDAMESLMRGRTVLVIAHRLSTVKSADTVAVISDGRIAESGNHEELLSKNGIYTGLVKRQLQGPLTPN</sequence>
<organism evidence="14 15">
    <name type="scientific">Vitis rotundifolia</name>
    <name type="common">Muscadine grape</name>
    <dbReference type="NCBI Taxonomy" id="103349"/>
    <lineage>
        <taxon>Eukaryota</taxon>
        <taxon>Viridiplantae</taxon>
        <taxon>Streptophyta</taxon>
        <taxon>Embryophyta</taxon>
        <taxon>Tracheophyta</taxon>
        <taxon>Spermatophyta</taxon>
        <taxon>Magnoliopsida</taxon>
        <taxon>eudicotyledons</taxon>
        <taxon>Gunneridae</taxon>
        <taxon>Pentapetalae</taxon>
        <taxon>rosids</taxon>
        <taxon>Vitales</taxon>
        <taxon>Vitaceae</taxon>
        <taxon>Viteae</taxon>
        <taxon>Vitis</taxon>
    </lineage>
</organism>
<name>A0AA38Z748_VITRO</name>
<keyword evidence="8 11" id="KW-1133">Transmembrane helix</keyword>
<dbReference type="GO" id="GO:0015421">
    <property type="term" value="F:ABC-type oligopeptide transporter activity"/>
    <property type="evidence" value="ECO:0007669"/>
    <property type="project" value="TreeGrafter"/>
</dbReference>
<dbReference type="SMART" id="SM00382">
    <property type="entry name" value="AAA"/>
    <property type="match status" value="1"/>
</dbReference>
<dbReference type="SUPFAM" id="SSF90123">
    <property type="entry name" value="ABC transporter transmembrane region"/>
    <property type="match status" value="1"/>
</dbReference>